<dbReference type="Pfam" id="PF07700">
    <property type="entry name" value="HNOB"/>
    <property type="match status" value="1"/>
</dbReference>
<reference evidence="3" key="1">
    <citation type="journal article" date="2019" name="Int. J. Syst. Evol. Microbiol.">
        <title>The Global Catalogue of Microorganisms (GCM) 10K type strain sequencing project: providing services to taxonomists for standard genome sequencing and annotation.</title>
        <authorList>
            <consortium name="The Broad Institute Genomics Platform"/>
            <consortium name="The Broad Institute Genome Sequencing Center for Infectious Disease"/>
            <person name="Wu L."/>
            <person name="Ma J."/>
        </authorList>
    </citation>
    <scope>NUCLEOTIDE SEQUENCE [LARGE SCALE GENOMIC DNA]</scope>
    <source>
        <strain evidence="3">CGMCC 1.12664</strain>
    </source>
</reference>
<dbReference type="EMBL" id="BMFJ01000001">
    <property type="protein sequence ID" value="GGE29562.1"/>
    <property type="molecule type" value="Genomic_DNA"/>
</dbReference>
<organism evidence="2 3">
    <name type="scientific">Primorskyibacter flagellatus</name>
    <dbReference type="NCBI Taxonomy" id="1387277"/>
    <lineage>
        <taxon>Bacteria</taxon>
        <taxon>Pseudomonadati</taxon>
        <taxon>Pseudomonadota</taxon>
        <taxon>Alphaproteobacteria</taxon>
        <taxon>Rhodobacterales</taxon>
        <taxon>Roseobacteraceae</taxon>
        <taxon>Primorskyibacter</taxon>
    </lineage>
</organism>
<keyword evidence="3" id="KW-1185">Reference proteome</keyword>
<gene>
    <name evidence="2" type="ORF">GCM10011360_17050</name>
</gene>
<proteinExistence type="predicted"/>
<comment type="caution">
    <text evidence="2">The sequence shown here is derived from an EMBL/GenBank/DDBJ whole genome shotgun (WGS) entry which is preliminary data.</text>
</comment>
<evidence type="ECO:0000313" key="3">
    <source>
        <dbReference type="Proteomes" id="UP000612855"/>
    </source>
</evidence>
<sequence>MERPGRTGNATQGRGTGQVATHGLMLRAVQCFMRDTYGPRAWASVIARSRQGVSDFEAMLNYDDALADALLTAISAELGKPLAVILEDIGTYLVSDPNVEALRRLLRFAGISYEDFLLSLEDLPGRARLAVSDLILPRLDLRAVADGCYVLRVSGGPAGFGHVMVGILRAMADDYGALVMLDHHGTRKRAEEIGITMVEAAYASGRVFDLGAAVE</sequence>
<dbReference type="InterPro" id="IPR011644">
    <property type="entry name" value="Heme_NO-bd"/>
</dbReference>
<accession>A0A917EDZ4</accession>
<dbReference type="Proteomes" id="UP000612855">
    <property type="component" value="Unassembled WGS sequence"/>
</dbReference>
<name>A0A917EDZ4_9RHOB</name>
<feature type="domain" description="Heme NO-binding" evidence="1">
    <location>
        <begin position="23"/>
        <end position="177"/>
    </location>
</feature>
<protein>
    <recommendedName>
        <fullName evidence="1">Heme NO-binding domain-containing protein</fullName>
    </recommendedName>
</protein>
<evidence type="ECO:0000259" key="1">
    <source>
        <dbReference type="Pfam" id="PF07700"/>
    </source>
</evidence>
<dbReference type="GO" id="GO:0020037">
    <property type="term" value="F:heme binding"/>
    <property type="evidence" value="ECO:0007669"/>
    <property type="project" value="InterPro"/>
</dbReference>
<dbReference type="AlphaFoldDB" id="A0A917EDZ4"/>
<evidence type="ECO:0000313" key="2">
    <source>
        <dbReference type="EMBL" id="GGE29562.1"/>
    </source>
</evidence>
<dbReference type="InterPro" id="IPR038158">
    <property type="entry name" value="H-NOX_domain_sf"/>
</dbReference>
<dbReference type="InterPro" id="IPR024096">
    <property type="entry name" value="NO_sig/Golgi_transp_ligand-bd"/>
</dbReference>
<dbReference type="Gene3D" id="3.90.1520.10">
    <property type="entry name" value="H-NOX domain"/>
    <property type="match status" value="1"/>
</dbReference>
<dbReference type="SUPFAM" id="SSF111126">
    <property type="entry name" value="Ligand-binding domain in the NO signalling and Golgi transport"/>
    <property type="match status" value="1"/>
</dbReference>